<name>A0ABT0GEC2_9GAMM</name>
<protein>
    <submittedName>
        <fullName evidence="2">VOC family protein</fullName>
    </submittedName>
</protein>
<dbReference type="Pfam" id="PF00903">
    <property type="entry name" value="Glyoxalase"/>
    <property type="match status" value="1"/>
</dbReference>
<reference evidence="2" key="1">
    <citation type="submission" date="2022-04" db="EMBL/GenBank/DDBJ databases">
        <title>Lysobacter sp. CAU 1642 isolated from sea sand.</title>
        <authorList>
            <person name="Kim W."/>
        </authorList>
    </citation>
    <scope>NUCLEOTIDE SEQUENCE</scope>
    <source>
        <strain evidence="2">CAU 1642</strain>
    </source>
</reference>
<evidence type="ECO:0000259" key="1">
    <source>
        <dbReference type="PROSITE" id="PS51819"/>
    </source>
</evidence>
<dbReference type="Gene3D" id="3.30.720.120">
    <property type="match status" value="1"/>
</dbReference>
<accession>A0ABT0GEC2</accession>
<dbReference type="SUPFAM" id="SSF54909">
    <property type="entry name" value="Dimeric alpha+beta barrel"/>
    <property type="match status" value="1"/>
</dbReference>
<feature type="domain" description="VOC" evidence="1">
    <location>
        <begin position="110"/>
        <end position="225"/>
    </location>
</feature>
<dbReference type="RefSeq" id="WP_248205519.1">
    <property type="nucleotide sequence ID" value="NZ_JALNMH010000002.1"/>
</dbReference>
<evidence type="ECO:0000313" key="2">
    <source>
        <dbReference type="EMBL" id="MCK7592900.1"/>
    </source>
</evidence>
<gene>
    <name evidence="2" type="ORF">M0G41_04360</name>
</gene>
<dbReference type="SUPFAM" id="SSF54593">
    <property type="entry name" value="Glyoxalase/Bleomycin resistance protein/Dihydroxybiphenyl dioxygenase"/>
    <property type="match status" value="1"/>
</dbReference>
<sequence length="256" mass="28806">MQHDVIEQVSFRARSAQAESRMAEAAWAAQPAMERLPGFVSRQFGRDQQGEWIDVVRWQSMAHAQQAAELAGRDPDIAHFFGQIDMESVRMRHFAAPPPAALWSTQPPVRQACPTLLLADFRAVRQFYERHFNARALFDDPRYLVLQLGGPLAPELHLMQPEPRSRPFAGGGILLNLQCDEVDALHARLATAQVPMAMPLEDHPWGDRGFSCIDPAGLELYCYSPRPMAESFLGGLREPWRIGQPAREETEDLEPA</sequence>
<dbReference type="Gene3D" id="3.30.720.110">
    <property type="match status" value="1"/>
</dbReference>
<dbReference type="InterPro" id="IPR029068">
    <property type="entry name" value="Glyas_Bleomycin-R_OHBP_Dase"/>
</dbReference>
<dbReference type="EMBL" id="JALNMH010000002">
    <property type="protein sequence ID" value="MCK7592900.1"/>
    <property type="molecule type" value="Genomic_DNA"/>
</dbReference>
<dbReference type="Proteomes" id="UP001431449">
    <property type="component" value="Unassembled WGS sequence"/>
</dbReference>
<dbReference type="InterPro" id="IPR004360">
    <property type="entry name" value="Glyas_Fos-R_dOase_dom"/>
</dbReference>
<comment type="caution">
    <text evidence="2">The sequence shown here is derived from an EMBL/GenBank/DDBJ whole genome shotgun (WGS) entry which is preliminary data.</text>
</comment>
<proteinExistence type="predicted"/>
<dbReference type="Gene3D" id="3.30.70.100">
    <property type="match status" value="1"/>
</dbReference>
<keyword evidence="3" id="KW-1185">Reference proteome</keyword>
<organism evidence="2 3">
    <name type="scientific">Pseudomarimonas salicorniae</name>
    <dbReference type="NCBI Taxonomy" id="2933270"/>
    <lineage>
        <taxon>Bacteria</taxon>
        <taxon>Pseudomonadati</taxon>
        <taxon>Pseudomonadota</taxon>
        <taxon>Gammaproteobacteria</taxon>
        <taxon>Lysobacterales</taxon>
        <taxon>Lysobacteraceae</taxon>
        <taxon>Pseudomarimonas</taxon>
    </lineage>
</organism>
<dbReference type="PROSITE" id="PS51819">
    <property type="entry name" value="VOC"/>
    <property type="match status" value="1"/>
</dbReference>
<dbReference type="InterPro" id="IPR037523">
    <property type="entry name" value="VOC_core"/>
</dbReference>
<dbReference type="InterPro" id="IPR011008">
    <property type="entry name" value="Dimeric_a/b-barrel"/>
</dbReference>
<evidence type="ECO:0000313" key="3">
    <source>
        <dbReference type="Proteomes" id="UP001431449"/>
    </source>
</evidence>